<feature type="domain" description="RNA polymerase sigma factor 70 region 4 type 2" evidence="6">
    <location>
        <begin position="123"/>
        <end position="171"/>
    </location>
</feature>
<dbReference type="InterPro" id="IPR007627">
    <property type="entry name" value="RNA_pol_sigma70_r2"/>
</dbReference>
<gene>
    <name evidence="7" type="ORF">BF9343_1886</name>
</gene>
<dbReference type="PANTHER" id="PTHR43133">
    <property type="entry name" value="RNA POLYMERASE ECF-TYPE SIGMA FACTO"/>
    <property type="match status" value="1"/>
</dbReference>
<name>Q5LDY8_BACFN</name>
<dbReference type="InterPro" id="IPR013324">
    <property type="entry name" value="RNA_pol_sigma_r3/r4-like"/>
</dbReference>
<evidence type="ECO:0000259" key="5">
    <source>
        <dbReference type="Pfam" id="PF04542"/>
    </source>
</evidence>
<dbReference type="GO" id="GO:0016987">
    <property type="term" value="F:sigma factor activity"/>
    <property type="evidence" value="ECO:0007669"/>
    <property type="project" value="UniProtKB-KW"/>
</dbReference>
<dbReference type="SMR" id="Q5LDY8"/>
<dbReference type="Gene3D" id="1.10.10.10">
    <property type="entry name" value="Winged helix-like DNA-binding domain superfamily/Winged helix DNA-binding domain"/>
    <property type="match status" value="1"/>
</dbReference>
<dbReference type="GO" id="GO:0006352">
    <property type="term" value="P:DNA-templated transcription initiation"/>
    <property type="evidence" value="ECO:0007669"/>
    <property type="project" value="InterPro"/>
</dbReference>
<evidence type="ECO:0000256" key="4">
    <source>
        <dbReference type="ARBA" id="ARBA00023163"/>
    </source>
</evidence>
<dbReference type="AlphaFoldDB" id="Q5LDY8"/>
<evidence type="ECO:0000256" key="1">
    <source>
        <dbReference type="ARBA" id="ARBA00010641"/>
    </source>
</evidence>
<sequence>MFMKKNIDWRKIKSGDEQEWSLLFSEHVDFLYSYGMKINRDSCVVKDVIQEVFISLYEKRNSLDDLMNVRAYLCRAVRYKLLDQLKKAPHLSIEEISEEEFLLAVKQVQSSDNIEIAKKSSFVQKMLDKLSPRQREIIYLRYFRDMDIEEIVTTIGINKQSIYNLLSSALKIMRKHKIEEAVSLFVLFIIDRL</sequence>
<protein>
    <submittedName>
        <fullName evidence="7">ECF-type RNA polymerase sigma factor</fullName>
    </submittedName>
</protein>
<dbReference type="PANTHER" id="PTHR43133:SF46">
    <property type="entry name" value="RNA POLYMERASE SIGMA-70 FACTOR ECF SUBFAMILY"/>
    <property type="match status" value="1"/>
</dbReference>
<dbReference type="eggNOG" id="COG1595">
    <property type="taxonomic scope" value="Bacteria"/>
</dbReference>
<keyword evidence="2" id="KW-0805">Transcription regulation</keyword>
<organism evidence="7 8">
    <name type="scientific">Bacteroides fragilis (strain ATCC 25285 / DSM 2151 / CCUG 4856 / JCM 11019 / LMG 10263 / NCTC 9343 / Onslow / VPI 2553 / EN-2)</name>
    <dbReference type="NCBI Taxonomy" id="272559"/>
    <lineage>
        <taxon>Bacteria</taxon>
        <taxon>Pseudomonadati</taxon>
        <taxon>Bacteroidota</taxon>
        <taxon>Bacteroidia</taxon>
        <taxon>Bacteroidales</taxon>
        <taxon>Bacteroidaceae</taxon>
        <taxon>Bacteroides</taxon>
    </lineage>
</organism>
<dbReference type="SUPFAM" id="SSF88659">
    <property type="entry name" value="Sigma3 and sigma4 domains of RNA polymerase sigma factors"/>
    <property type="match status" value="1"/>
</dbReference>
<dbReference type="InterPro" id="IPR039425">
    <property type="entry name" value="RNA_pol_sigma-70-like"/>
</dbReference>
<dbReference type="HOGENOM" id="CLU_047691_4_2_10"/>
<dbReference type="GO" id="GO:0003677">
    <property type="term" value="F:DNA binding"/>
    <property type="evidence" value="ECO:0007669"/>
    <property type="project" value="InterPro"/>
</dbReference>
<dbReference type="KEGG" id="bfs:BF9343_1886"/>
<accession>Q5LDY8</accession>
<dbReference type="InterPro" id="IPR036388">
    <property type="entry name" value="WH-like_DNA-bd_sf"/>
</dbReference>
<evidence type="ECO:0000256" key="2">
    <source>
        <dbReference type="ARBA" id="ARBA00023015"/>
    </source>
</evidence>
<evidence type="ECO:0000256" key="3">
    <source>
        <dbReference type="ARBA" id="ARBA00023082"/>
    </source>
</evidence>
<comment type="similarity">
    <text evidence="1">Belongs to the sigma-70 factor family. ECF subfamily.</text>
</comment>
<dbReference type="Pfam" id="PF04542">
    <property type="entry name" value="Sigma70_r2"/>
    <property type="match status" value="1"/>
</dbReference>
<dbReference type="NCBIfam" id="TIGR02937">
    <property type="entry name" value="sigma70-ECF"/>
    <property type="match status" value="1"/>
</dbReference>
<dbReference type="Proteomes" id="UP000006731">
    <property type="component" value="Chromosome"/>
</dbReference>
<dbReference type="InterPro" id="IPR013249">
    <property type="entry name" value="RNA_pol_sigma70_r4_t2"/>
</dbReference>
<dbReference type="InterPro" id="IPR013325">
    <property type="entry name" value="RNA_pol_sigma_r2"/>
</dbReference>
<dbReference type="Pfam" id="PF08281">
    <property type="entry name" value="Sigma70_r4_2"/>
    <property type="match status" value="1"/>
</dbReference>
<evidence type="ECO:0000259" key="6">
    <source>
        <dbReference type="Pfam" id="PF08281"/>
    </source>
</evidence>
<proteinExistence type="inferred from homology"/>
<dbReference type="InterPro" id="IPR014284">
    <property type="entry name" value="RNA_pol_sigma-70_dom"/>
</dbReference>
<reference evidence="7 8" key="1">
    <citation type="journal article" date="2005" name="Science">
        <title>Extensive DNA inversions in the B. fragilis genome control variable gene expression.</title>
        <authorList>
            <person name="Cerdeno-Tarraga A.M."/>
            <person name="Patrick S."/>
            <person name="Crosmann L."/>
            <person name="Blakely G."/>
            <person name="Abratt V."/>
            <person name="Lennard N."/>
            <person name="Duerden B."/>
            <person name="Poxton I."/>
            <person name="Harris B."/>
            <person name="Quail M.A."/>
            <person name="Barron A."/>
            <person name="Clarck L."/>
            <person name="Corton C."/>
            <person name="Doggett J."/>
            <person name="Holden M.T.G."/>
            <person name="Larke N."/>
            <person name="Line A."/>
            <person name="Lord A."/>
            <person name="Norbertczak H."/>
            <person name="Ormond D."/>
            <person name="Price C."/>
            <person name="Rabbinowitsch E."/>
            <person name="Woodward J."/>
            <person name="Barrel B.G."/>
            <person name="Parkhill J."/>
        </authorList>
    </citation>
    <scope>NUCLEOTIDE SEQUENCE [LARGE SCALE GENOMIC DNA]</scope>
    <source>
        <strain evidence="8">ATCC 25285 / DSM 2151 / CCUG 4856 / JCM 11019 / LMG 10263 / NCTC 9343 / Onslow / VPI 2553 / EN-2</strain>
    </source>
</reference>
<dbReference type="Gene3D" id="1.10.1740.10">
    <property type="match status" value="1"/>
</dbReference>
<keyword evidence="3" id="KW-0731">Sigma factor</keyword>
<keyword evidence="4" id="KW-0804">Transcription</keyword>
<feature type="domain" description="RNA polymerase sigma-70 region 2" evidence="5">
    <location>
        <begin position="23"/>
        <end position="88"/>
    </location>
</feature>
<dbReference type="DNASU" id="3285724"/>
<dbReference type="SUPFAM" id="SSF88946">
    <property type="entry name" value="Sigma2 domain of RNA polymerase sigma factors"/>
    <property type="match status" value="1"/>
</dbReference>
<dbReference type="EMBL" id="CR626927">
    <property type="protein sequence ID" value="CAH07667.1"/>
    <property type="molecule type" value="Genomic_DNA"/>
</dbReference>
<keyword evidence="8" id="KW-1185">Reference proteome</keyword>
<evidence type="ECO:0000313" key="8">
    <source>
        <dbReference type="Proteomes" id="UP000006731"/>
    </source>
</evidence>
<evidence type="ECO:0000313" key="7">
    <source>
        <dbReference type="EMBL" id="CAH07667.1"/>
    </source>
</evidence>
<dbReference type="PaxDb" id="272559-BF9343_1886"/>